<dbReference type="Proteomes" id="UP000290289">
    <property type="component" value="Chromosome 4"/>
</dbReference>
<accession>A0A498K2U0</accession>
<keyword evidence="2" id="KW-1185">Reference proteome</keyword>
<dbReference type="AlphaFoldDB" id="A0A498K2U0"/>
<dbReference type="EMBL" id="RDQH01000330">
    <property type="protein sequence ID" value="RXI01648.1"/>
    <property type="molecule type" value="Genomic_DNA"/>
</dbReference>
<sequence length="60" mass="6872">MSSRTSTRHETHTLRGCSARGNARGDVVALLKAMFVVRRLGLWRSSLRVCTRRQRELIMS</sequence>
<evidence type="ECO:0000313" key="2">
    <source>
        <dbReference type="Proteomes" id="UP000290289"/>
    </source>
</evidence>
<evidence type="ECO:0000313" key="1">
    <source>
        <dbReference type="EMBL" id="RXI01648.1"/>
    </source>
</evidence>
<reference evidence="1 2" key="1">
    <citation type="submission" date="2018-10" db="EMBL/GenBank/DDBJ databases">
        <title>A high-quality apple genome assembly.</title>
        <authorList>
            <person name="Hu J."/>
        </authorList>
    </citation>
    <scope>NUCLEOTIDE SEQUENCE [LARGE SCALE GENOMIC DNA]</scope>
    <source>
        <strain evidence="2">cv. HFTH1</strain>
        <tissue evidence="1">Young leaf</tissue>
    </source>
</reference>
<gene>
    <name evidence="1" type="ORF">DVH24_014997</name>
</gene>
<comment type="caution">
    <text evidence="1">The sequence shown here is derived from an EMBL/GenBank/DDBJ whole genome shotgun (WGS) entry which is preliminary data.</text>
</comment>
<organism evidence="1 2">
    <name type="scientific">Malus domestica</name>
    <name type="common">Apple</name>
    <name type="synonym">Pyrus malus</name>
    <dbReference type="NCBI Taxonomy" id="3750"/>
    <lineage>
        <taxon>Eukaryota</taxon>
        <taxon>Viridiplantae</taxon>
        <taxon>Streptophyta</taxon>
        <taxon>Embryophyta</taxon>
        <taxon>Tracheophyta</taxon>
        <taxon>Spermatophyta</taxon>
        <taxon>Magnoliopsida</taxon>
        <taxon>eudicotyledons</taxon>
        <taxon>Gunneridae</taxon>
        <taxon>Pentapetalae</taxon>
        <taxon>rosids</taxon>
        <taxon>fabids</taxon>
        <taxon>Rosales</taxon>
        <taxon>Rosaceae</taxon>
        <taxon>Amygdaloideae</taxon>
        <taxon>Maleae</taxon>
        <taxon>Malus</taxon>
    </lineage>
</organism>
<proteinExistence type="predicted"/>
<name>A0A498K2U0_MALDO</name>
<protein>
    <submittedName>
        <fullName evidence="1">Uncharacterized protein</fullName>
    </submittedName>
</protein>